<sequence>MLKTLNPSSVAKPPSNYSQAVLVPPNARWLYVSGQLGVDRDGTLASGFEAQMATAMANVFKILDEADMSPSDIVTLRVFAADNGPETVESYRRLRDTMMGDHAPAALFVAVDGFTNPAFRVEIEAVAAAT</sequence>
<dbReference type="AlphaFoldDB" id="A0A3L7JF21"/>
<comment type="caution">
    <text evidence="1">The sequence shown here is derived from an EMBL/GenBank/DDBJ whole genome shotgun (WGS) entry which is preliminary data.</text>
</comment>
<dbReference type="InterPro" id="IPR035959">
    <property type="entry name" value="RutC-like_sf"/>
</dbReference>
<reference evidence="1 2" key="1">
    <citation type="submission" date="2018-10" db="EMBL/GenBank/DDBJ databases">
        <title>Notoacmeibacter sp. M2BS9Y-3-1, whole genome shotgun sequence.</title>
        <authorList>
            <person name="Tuo L."/>
        </authorList>
    </citation>
    <scope>NUCLEOTIDE SEQUENCE [LARGE SCALE GENOMIC DNA]</scope>
    <source>
        <strain evidence="1 2">M2BS9Y-3-1</strain>
    </source>
</reference>
<dbReference type="SUPFAM" id="SSF55298">
    <property type="entry name" value="YjgF-like"/>
    <property type="match status" value="1"/>
</dbReference>
<dbReference type="RefSeq" id="WP_121646047.1">
    <property type="nucleotide sequence ID" value="NZ_RCWN01000001.1"/>
</dbReference>
<proteinExistence type="predicted"/>
<dbReference type="Proteomes" id="UP000281094">
    <property type="component" value="Unassembled WGS sequence"/>
</dbReference>
<name>A0A3L7JF21_9HYPH</name>
<accession>A0A3L7JF21</accession>
<keyword evidence="2" id="KW-1185">Reference proteome</keyword>
<dbReference type="Pfam" id="PF01042">
    <property type="entry name" value="Ribonuc_L-PSP"/>
    <property type="match status" value="1"/>
</dbReference>
<dbReference type="CDD" id="cd00448">
    <property type="entry name" value="YjgF_YER057c_UK114_family"/>
    <property type="match status" value="1"/>
</dbReference>
<organism evidence="1 2">
    <name type="scientific">Notoacmeibacter ruber</name>
    <dbReference type="NCBI Taxonomy" id="2670375"/>
    <lineage>
        <taxon>Bacteria</taxon>
        <taxon>Pseudomonadati</taxon>
        <taxon>Pseudomonadota</taxon>
        <taxon>Alphaproteobacteria</taxon>
        <taxon>Hyphomicrobiales</taxon>
        <taxon>Notoacmeibacteraceae</taxon>
        <taxon>Notoacmeibacter</taxon>
    </lineage>
</organism>
<gene>
    <name evidence="1" type="ORF">D8780_13360</name>
</gene>
<evidence type="ECO:0000313" key="1">
    <source>
        <dbReference type="EMBL" id="RLQ89080.1"/>
    </source>
</evidence>
<dbReference type="PANTHER" id="PTHR43857">
    <property type="entry name" value="BLR7761 PROTEIN"/>
    <property type="match status" value="1"/>
</dbReference>
<dbReference type="Gene3D" id="3.30.1330.40">
    <property type="entry name" value="RutC-like"/>
    <property type="match status" value="1"/>
</dbReference>
<dbReference type="EMBL" id="RCWN01000001">
    <property type="protein sequence ID" value="RLQ89080.1"/>
    <property type="molecule type" value="Genomic_DNA"/>
</dbReference>
<evidence type="ECO:0000313" key="2">
    <source>
        <dbReference type="Proteomes" id="UP000281094"/>
    </source>
</evidence>
<dbReference type="PANTHER" id="PTHR43857:SF1">
    <property type="entry name" value="YJGH FAMILY PROTEIN"/>
    <property type="match status" value="1"/>
</dbReference>
<dbReference type="InterPro" id="IPR006175">
    <property type="entry name" value="YjgF/YER057c/UK114"/>
</dbReference>
<protein>
    <submittedName>
        <fullName evidence="1">RidA family protein</fullName>
    </submittedName>
</protein>